<evidence type="ECO:0000313" key="1">
    <source>
        <dbReference type="EMBL" id="PWA76184.1"/>
    </source>
</evidence>
<organism evidence="1 2">
    <name type="scientific">Artemisia annua</name>
    <name type="common">Sweet wormwood</name>
    <dbReference type="NCBI Taxonomy" id="35608"/>
    <lineage>
        <taxon>Eukaryota</taxon>
        <taxon>Viridiplantae</taxon>
        <taxon>Streptophyta</taxon>
        <taxon>Embryophyta</taxon>
        <taxon>Tracheophyta</taxon>
        <taxon>Spermatophyta</taxon>
        <taxon>Magnoliopsida</taxon>
        <taxon>eudicotyledons</taxon>
        <taxon>Gunneridae</taxon>
        <taxon>Pentapetalae</taxon>
        <taxon>asterids</taxon>
        <taxon>campanulids</taxon>
        <taxon>Asterales</taxon>
        <taxon>Asteraceae</taxon>
        <taxon>Asteroideae</taxon>
        <taxon>Anthemideae</taxon>
        <taxon>Artemisiinae</taxon>
        <taxon>Artemisia</taxon>
    </lineage>
</organism>
<dbReference type="AlphaFoldDB" id="A0A2U1NRR3"/>
<dbReference type="Proteomes" id="UP000245207">
    <property type="component" value="Unassembled WGS sequence"/>
</dbReference>
<protein>
    <submittedName>
        <fullName evidence="1">Amine oxidase</fullName>
    </submittedName>
</protein>
<reference evidence="1 2" key="1">
    <citation type="journal article" date="2018" name="Mol. Plant">
        <title>The genome of Artemisia annua provides insight into the evolution of Asteraceae family and artemisinin biosynthesis.</title>
        <authorList>
            <person name="Shen Q."/>
            <person name="Zhang L."/>
            <person name="Liao Z."/>
            <person name="Wang S."/>
            <person name="Yan T."/>
            <person name="Shi P."/>
            <person name="Liu M."/>
            <person name="Fu X."/>
            <person name="Pan Q."/>
            <person name="Wang Y."/>
            <person name="Lv Z."/>
            <person name="Lu X."/>
            <person name="Zhang F."/>
            <person name="Jiang W."/>
            <person name="Ma Y."/>
            <person name="Chen M."/>
            <person name="Hao X."/>
            <person name="Li L."/>
            <person name="Tang Y."/>
            <person name="Lv G."/>
            <person name="Zhou Y."/>
            <person name="Sun X."/>
            <person name="Brodelius P.E."/>
            <person name="Rose J.K.C."/>
            <person name="Tang K."/>
        </authorList>
    </citation>
    <scope>NUCLEOTIDE SEQUENCE [LARGE SCALE GENOMIC DNA]</scope>
    <source>
        <strain evidence="2">cv. Huhao1</strain>
        <tissue evidence="1">Leaf</tissue>
    </source>
</reference>
<accession>A0A2U1NRR3</accession>
<proteinExistence type="predicted"/>
<evidence type="ECO:0000313" key="2">
    <source>
        <dbReference type="Proteomes" id="UP000245207"/>
    </source>
</evidence>
<name>A0A2U1NRR3_ARTAN</name>
<dbReference type="EMBL" id="PKPP01002303">
    <property type="protein sequence ID" value="PWA76184.1"/>
    <property type="molecule type" value="Genomic_DNA"/>
</dbReference>
<gene>
    <name evidence="1" type="ORF">CTI12_AA236130</name>
</gene>
<dbReference type="OrthoDB" id="1750157at2759"/>
<comment type="caution">
    <text evidence="1">The sequence shown here is derived from an EMBL/GenBank/DDBJ whole genome shotgun (WGS) entry which is preliminary data.</text>
</comment>
<keyword evidence="2" id="KW-1185">Reference proteome</keyword>
<sequence length="147" mass="16908">MNEYTLLLCKILERYWFFAAGTDSWTLGLNCSGSVLVVFLPMIHGLEPLLNIFQRLHGLRDENRMSLIRHLGLALYRASGDNSVLYDHDLESYVLFDKEGHQVPQKIVIKVGEAFKKILKETQKVRDENQRDISVLQAISVVLEKHP</sequence>
<dbReference type="STRING" id="35608.A0A2U1NRR3"/>